<evidence type="ECO:0000313" key="3">
    <source>
        <dbReference type="Proteomes" id="UP000824201"/>
    </source>
</evidence>
<sequence>MHQIQIETIDTSLFQELQNILQDSNIDIIQGRNFSGDLTNIEIYIPHIVTAINIVVPVVIKLIKKNRVSSVKIDGKKIELKNVSNKVAEEALNKYFENLRDETNNQDSVAVSDE</sequence>
<keyword evidence="1" id="KW-0812">Transmembrane</keyword>
<accession>A0A9D1EGN9</accession>
<organism evidence="2 3">
    <name type="scientific">Candidatus Fimimorpha faecalis</name>
    <dbReference type="NCBI Taxonomy" id="2840824"/>
    <lineage>
        <taxon>Bacteria</taxon>
        <taxon>Bacillati</taxon>
        <taxon>Bacillota</taxon>
        <taxon>Clostridia</taxon>
        <taxon>Eubacteriales</taxon>
        <taxon>Candidatus Fimimorpha</taxon>
    </lineage>
</organism>
<gene>
    <name evidence="2" type="ORF">IAC96_12995</name>
</gene>
<comment type="caution">
    <text evidence="2">The sequence shown here is derived from an EMBL/GenBank/DDBJ whole genome shotgun (WGS) entry which is preliminary data.</text>
</comment>
<keyword evidence="1" id="KW-0472">Membrane</keyword>
<evidence type="ECO:0000313" key="2">
    <source>
        <dbReference type="EMBL" id="HIR89855.1"/>
    </source>
</evidence>
<reference evidence="2" key="1">
    <citation type="submission" date="2020-10" db="EMBL/GenBank/DDBJ databases">
        <authorList>
            <person name="Gilroy R."/>
        </authorList>
    </citation>
    <scope>NUCLEOTIDE SEQUENCE</scope>
    <source>
        <strain evidence="2">ChiW13-3771</strain>
    </source>
</reference>
<dbReference type="EMBL" id="DVHN01000186">
    <property type="protein sequence ID" value="HIR89855.1"/>
    <property type="molecule type" value="Genomic_DNA"/>
</dbReference>
<keyword evidence="1" id="KW-1133">Transmembrane helix</keyword>
<reference evidence="2" key="2">
    <citation type="journal article" date="2021" name="PeerJ">
        <title>Extensive microbial diversity within the chicken gut microbiome revealed by metagenomics and culture.</title>
        <authorList>
            <person name="Gilroy R."/>
            <person name="Ravi A."/>
            <person name="Getino M."/>
            <person name="Pursley I."/>
            <person name="Horton D.L."/>
            <person name="Alikhan N.F."/>
            <person name="Baker D."/>
            <person name="Gharbi K."/>
            <person name="Hall N."/>
            <person name="Watson M."/>
            <person name="Adriaenssens E.M."/>
            <person name="Foster-Nyarko E."/>
            <person name="Jarju S."/>
            <person name="Secka A."/>
            <person name="Antonio M."/>
            <person name="Oren A."/>
            <person name="Chaudhuri R.R."/>
            <person name="La Ragione R."/>
            <person name="Hildebrand F."/>
            <person name="Pallen M.J."/>
        </authorList>
    </citation>
    <scope>NUCLEOTIDE SEQUENCE</scope>
    <source>
        <strain evidence="2">ChiW13-3771</strain>
    </source>
</reference>
<evidence type="ECO:0000256" key="1">
    <source>
        <dbReference type="SAM" id="Phobius"/>
    </source>
</evidence>
<dbReference type="AlphaFoldDB" id="A0A9D1EGN9"/>
<feature type="transmembrane region" description="Helical" evidence="1">
    <location>
        <begin position="43"/>
        <end position="63"/>
    </location>
</feature>
<dbReference type="Proteomes" id="UP000824201">
    <property type="component" value="Unassembled WGS sequence"/>
</dbReference>
<proteinExistence type="predicted"/>
<name>A0A9D1EGN9_9FIRM</name>
<protein>
    <submittedName>
        <fullName evidence="2">Uncharacterized protein</fullName>
    </submittedName>
</protein>